<evidence type="ECO:0000313" key="1">
    <source>
        <dbReference type="EMBL" id="BDV33552.1"/>
    </source>
</evidence>
<proteinExistence type="predicted"/>
<dbReference type="EMBL" id="AP027142">
    <property type="protein sequence ID" value="BDV33552.1"/>
    <property type="molecule type" value="Genomic_DNA"/>
</dbReference>
<accession>A0ABN6VEG5</accession>
<name>A0ABN6VEG5_9HYPH</name>
<reference evidence="1 2" key="1">
    <citation type="journal article" date="2023" name="Int. J. Syst. Evol. Microbiol.">
        <title>Methylocystis iwaonis sp. nov., a type II methane-oxidizing bacterium from surface soil of a rice paddy field in Japan, and emended description of the genus Methylocystis (ex Whittenbury et al. 1970) Bowman et al. 1993.</title>
        <authorList>
            <person name="Kaise H."/>
            <person name="Sawadogo J.B."/>
            <person name="Alam M.S."/>
            <person name="Ueno C."/>
            <person name="Dianou D."/>
            <person name="Shinjo R."/>
            <person name="Asakawa S."/>
        </authorList>
    </citation>
    <scope>NUCLEOTIDE SEQUENCE [LARGE SCALE GENOMIC DNA]</scope>
    <source>
        <strain evidence="1 2">SS37A-Re</strain>
    </source>
</reference>
<organism evidence="1 2">
    <name type="scientific">Methylocystis iwaonis</name>
    <dbReference type="NCBI Taxonomy" id="2885079"/>
    <lineage>
        <taxon>Bacteria</taxon>
        <taxon>Pseudomonadati</taxon>
        <taxon>Pseudomonadota</taxon>
        <taxon>Alphaproteobacteria</taxon>
        <taxon>Hyphomicrobiales</taxon>
        <taxon>Methylocystaceae</taxon>
        <taxon>Methylocystis</taxon>
    </lineage>
</organism>
<sequence length="123" mass="13509">MPIAHPAPAKSDARSIAIRRLRAQARPAVEAALGASLAGYDRLDALARFHRLSRDTILSETPEAARAVLREIEQALRKERARRGHWTYDLNRHIALLVAHRAESARLAGMGRSAEGLFSSPPS</sequence>
<dbReference type="Pfam" id="PF20083">
    <property type="entry name" value="DUF6477"/>
    <property type="match status" value="1"/>
</dbReference>
<dbReference type="InterPro" id="IPR045516">
    <property type="entry name" value="DUF6477"/>
</dbReference>
<gene>
    <name evidence="1" type="ORF">SS37A_10810</name>
</gene>
<dbReference type="Proteomes" id="UP001317629">
    <property type="component" value="Chromosome"/>
</dbReference>
<protein>
    <submittedName>
        <fullName evidence="1">Uncharacterized protein</fullName>
    </submittedName>
</protein>
<evidence type="ECO:0000313" key="2">
    <source>
        <dbReference type="Proteomes" id="UP001317629"/>
    </source>
</evidence>
<keyword evidence="2" id="KW-1185">Reference proteome</keyword>
<dbReference type="RefSeq" id="WP_281931023.1">
    <property type="nucleotide sequence ID" value="NZ_AP027142.1"/>
</dbReference>